<evidence type="ECO:0000259" key="18">
    <source>
        <dbReference type="SMART" id="SM00955"/>
    </source>
</evidence>
<dbReference type="CDD" id="cd09862">
    <property type="entry name" value="PIN_Rrp44-like"/>
    <property type="match status" value="1"/>
</dbReference>
<dbReference type="GO" id="GO:0033621">
    <property type="term" value="P:nuclear mRNA surveillance of meiosis-specific transcripts"/>
    <property type="evidence" value="ECO:0007669"/>
    <property type="project" value="EnsemblFungi"/>
</dbReference>
<keyword evidence="12" id="KW-0694">RNA-binding</keyword>
<dbReference type="PANTHER" id="PTHR23355">
    <property type="entry name" value="RIBONUCLEASE"/>
    <property type="match status" value="1"/>
</dbReference>
<keyword evidence="6" id="KW-0698">rRNA processing</keyword>
<dbReference type="AlphaFoldDB" id="A0A1X2HML3"/>
<dbReference type="InterPro" id="IPR029060">
    <property type="entry name" value="PIN-like_dom_sf"/>
</dbReference>
<evidence type="ECO:0000313" key="20">
    <source>
        <dbReference type="Proteomes" id="UP000242180"/>
    </source>
</evidence>
<evidence type="ECO:0000256" key="6">
    <source>
        <dbReference type="ARBA" id="ARBA00022552"/>
    </source>
</evidence>
<dbReference type="SMART" id="SM00955">
    <property type="entry name" value="RNB"/>
    <property type="match status" value="1"/>
</dbReference>
<feature type="region of interest" description="Disordered" evidence="16">
    <location>
        <begin position="930"/>
        <end position="954"/>
    </location>
</feature>
<dbReference type="Pfam" id="PF17216">
    <property type="entry name" value="Rrp44_CSD1"/>
    <property type="match status" value="1"/>
</dbReference>
<evidence type="ECO:0000256" key="8">
    <source>
        <dbReference type="ARBA" id="ARBA00022759"/>
    </source>
</evidence>
<dbReference type="Pfam" id="PF00773">
    <property type="entry name" value="RNB"/>
    <property type="match status" value="1"/>
</dbReference>
<dbReference type="GO" id="GO:0004521">
    <property type="term" value="F:RNA endonuclease activity"/>
    <property type="evidence" value="ECO:0007669"/>
    <property type="project" value="EnsemblFungi"/>
</dbReference>
<keyword evidence="20" id="KW-1185">Reference proteome</keyword>
<dbReference type="Gene3D" id="2.40.50.690">
    <property type="match status" value="1"/>
</dbReference>
<keyword evidence="13" id="KW-0539">Nucleus</keyword>
<dbReference type="STRING" id="13706.A0A1X2HML3"/>
<dbReference type="InterPro" id="IPR002716">
    <property type="entry name" value="PIN_dom"/>
</dbReference>
<dbReference type="GO" id="GO:0006397">
    <property type="term" value="P:mRNA processing"/>
    <property type="evidence" value="ECO:0007669"/>
    <property type="project" value="EnsemblFungi"/>
</dbReference>
<dbReference type="InterPro" id="IPR033770">
    <property type="entry name" value="RRP44_S1"/>
</dbReference>
<dbReference type="Gene3D" id="3.40.50.1010">
    <property type="entry name" value="5'-nuclease"/>
    <property type="match status" value="1"/>
</dbReference>
<evidence type="ECO:0000256" key="1">
    <source>
        <dbReference type="ARBA" id="ARBA00001946"/>
    </source>
</evidence>
<dbReference type="GO" id="GO:0000467">
    <property type="term" value="P:exonucleolytic trimming to generate mature 3'-end of 5.8S rRNA from tricistronic rRNA transcript (SSU-rRNA, 5.8S rRNA, LSU-rRNA)"/>
    <property type="evidence" value="ECO:0007669"/>
    <property type="project" value="EnsemblFungi"/>
</dbReference>
<dbReference type="GO" id="GO:0043628">
    <property type="term" value="P:regulatory ncRNA 3'-end processing"/>
    <property type="evidence" value="ECO:0007669"/>
    <property type="project" value="EnsemblFungi"/>
</dbReference>
<dbReference type="InterPro" id="IPR001900">
    <property type="entry name" value="RNase_II/R"/>
</dbReference>
<comment type="caution">
    <text evidence="19">The sequence shown here is derived from an EMBL/GenBank/DDBJ whole genome shotgun (WGS) entry which is preliminary data.</text>
</comment>
<comment type="cofactor">
    <cofactor evidence="1">
        <name>Mg(2+)</name>
        <dbReference type="ChEBI" id="CHEBI:18420"/>
    </cofactor>
</comment>
<dbReference type="OrthoDB" id="372421at2759"/>
<dbReference type="GO" id="GO:0071038">
    <property type="term" value="P:TRAMP-dependent tRNA surveillance pathway"/>
    <property type="evidence" value="ECO:0007669"/>
    <property type="project" value="EnsemblFungi"/>
</dbReference>
<comment type="subcellular location">
    <subcellularLocation>
        <location evidence="2">Cytoplasm</location>
    </subcellularLocation>
    <subcellularLocation>
        <location evidence="3">Nucleus</location>
        <location evidence="3">Nucleolus</location>
    </subcellularLocation>
</comment>
<dbReference type="SUPFAM" id="SSF88723">
    <property type="entry name" value="PIN domain-like"/>
    <property type="match status" value="1"/>
</dbReference>
<dbReference type="GO" id="GO:0030847">
    <property type="term" value="P:termination of RNA polymerase II transcription, exosome-dependent"/>
    <property type="evidence" value="ECO:0007669"/>
    <property type="project" value="EnsemblFungi"/>
</dbReference>
<accession>A0A1X2HML3</accession>
<dbReference type="Pfam" id="PF17215">
    <property type="entry name" value="Rrp44_S1"/>
    <property type="match status" value="1"/>
</dbReference>
<evidence type="ECO:0000256" key="7">
    <source>
        <dbReference type="ARBA" id="ARBA00022722"/>
    </source>
</evidence>
<keyword evidence="10" id="KW-0271">Exosome</keyword>
<dbReference type="Gene3D" id="2.40.50.140">
    <property type="entry name" value="Nucleic acid-binding proteins"/>
    <property type="match status" value="1"/>
</dbReference>
<dbReference type="GO" id="GO:0070651">
    <property type="term" value="P:nonfunctional rRNA decay"/>
    <property type="evidence" value="ECO:0007669"/>
    <property type="project" value="EnsemblFungi"/>
</dbReference>
<evidence type="ECO:0000256" key="11">
    <source>
        <dbReference type="ARBA" id="ARBA00022839"/>
    </source>
</evidence>
<dbReference type="InParanoid" id="A0A1X2HML3"/>
<dbReference type="InterPro" id="IPR050180">
    <property type="entry name" value="RNR_Ribonuclease"/>
</dbReference>
<evidence type="ECO:0000256" key="4">
    <source>
        <dbReference type="ARBA" id="ARBA00005785"/>
    </source>
</evidence>
<evidence type="ECO:0000256" key="12">
    <source>
        <dbReference type="ARBA" id="ARBA00022884"/>
    </source>
</evidence>
<evidence type="ECO:0000256" key="16">
    <source>
        <dbReference type="SAM" id="MobiDB-lite"/>
    </source>
</evidence>
<dbReference type="GO" id="GO:0000176">
    <property type="term" value="C:nuclear exosome (RNase complex)"/>
    <property type="evidence" value="ECO:0007669"/>
    <property type="project" value="EnsemblFungi"/>
</dbReference>
<dbReference type="InterPro" id="IPR041505">
    <property type="entry name" value="Dis3_CSD2"/>
</dbReference>
<dbReference type="GO" id="GO:0000785">
    <property type="term" value="C:chromatin"/>
    <property type="evidence" value="ECO:0007669"/>
    <property type="project" value="EnsemblFungi"/>
</dbReference>
<name>A0A1X2HML3_SYNRA</name>
<feature type="compositionally biased region" description="Basic and acidic residues" evidence="16">
    <location>
        <begin position="932"/>
        <end position="942"/>
    </location>
</feature>
<dbReference type="EMBL" id="MCGN01000002">
    <property type="protein sequence ID" value="ORZ00522.1"/>
    <property type="molecule type" value="Genomic_DNA"/>
</dbReference>
<dbReference type="GO" id="GO:1990251">
    <property type="term" value="C:nuclear exosome focus"/>
    <property type="evidence" value="ECO:0007669"/>
    <property type="project" value="EnsemblFungi"/>
</dbReference>
<dbReference type="GO" id="GO:0000175">
    <property type="term" value="F:3'-5'-RNA exonuclease activity"/>
    <property type="evidence" value="ECO:0007669"/>
    <property type="project" value="EnsemblFungi"/>
</dbReference>
<dbReference type="GO" id="GO:0071039">
    <property type="term" value="P:nuclear polyadenylation-dependent CUT catabolic process"/>
    <property type="evidence" value="ECO:0007669"/>
    <property type="project" value="EnsemblFungi"/>
</dbReference>
<dbReference type="GO" id="GO:0071031">
    <property type="term" value="P:nuclear mRNA surveillance of mRNA 3'-end processing"/>
    <property type="evidence" value="ECO:0007669"/>
    <property type="project" value="EnsemblFungi"/>
</dbReference>
<dbReference type="Pfam" id="PF13638">
    <property type="entry name" value="PIN_4"/>
    <property type="match status" value="1"/>
</dbReference>
<evidence type="ECO:0000256" key="15">
    <source>
        <dbReference type="RuleBase" id="RU003901"/>
    </source>
</evidence>
<evidence type="ECO:0000256" key="13">
    <source>
        <dbReference type="ARBA" id="ARBA00023242"/>
    </source>
</evidence>
<organism evidence="19 20">
    <name type="scientific">Syncephalastrum racemosum</name>
    <name type="common">Filamentous fungus</name>
    <dbReference type="NCBI Taxonomy" id="13706"/>
    <lineage>
        <taxon>Eukaryota</taxon>
        <taxon>Fungi</taxon>
        <taxon>Fungi incertae sedis</taxon>
        <taxon>Mucoromycota</taxon>
        <taxon>Mucoromycotina</taxon>
        <taxon>Mucoromycetes</taxon>
        <taxon>Mucorales</taxon>
        <taxon>Syncephalastraceae</taxon>
        <taxon>Syncephalastrum</taxon>
    </lineage>
</organism>
<dbReference type="GO" id="GO:0000049">
    <property type="term" value="F:tRNA binding"/>
    <property type="evidence" value="ECO:0007669"/>
    <property type="project" value="EnsemblFungi"/>
</dbReference>
<protein>
    <recommendedName>
        <fullName evidence="14">Ribosomal RNA-processing protein 44</fullName>
    </recommendedName>
</protein>
<dbReference type="FunFam" id="2.40.50.700:FF:000001">
    <property type="entry name" value="Exosome complex exonuclease exoribonuclease (Rrp44)"/>
    <property type="match status" value="1"/>
</dbReference>
<gene>
    <name evidence="19" type="ORF">BCR43DRAFT_452515</name>
</gene>
<dbReference type="OMA" id="GQVMRNN"/>
<keyword evidence="5" id="KW-0963">Cytoplasm</keyword>
<dbReference type="GO" id="GO:0031267">
    <property type="term" value="F:small GTPase binding"/>
    <property type="evidence" value="ECO:0007669"/>
    <property type="project" value="EnsemblFungi"/>
</dbReference>
<dbReference type="GO" id="GO:0071035">
    <property type="term" value="P:nuclear polyadenylation-dependent rRNA catabolic process"/>
    <property type="evidence" value="ECO:0007669"/>
    <property type="project" value="EnsemblFungi"/>
</dbReference>
<dbReference type="InterPro" id="IPR033771">
    <property type="entry name" value="Rrp44_CSD1"/>
</dbReference>
<evidence type="ECO:0000256" key="9">
    <source>
        <dbReference type="ARBA" id="ARBA00022801"/>
    </source>
</evidence>
<evidence type="ECO:0000256" key="2">
    <source>
        <dbReference type="ARBA" id="ARBA00004496"/>
    </source>
</evidence>
<dbReference type="FunCoup" id="A0A1X2HML3">
    <property type="interactions" value="910"/>
</dbReference>
<evidence type="ECO:0000313" key="19">
    <source>
        <dbReference type="EMBL" id="ORZ00522.1"/>
    </source>
</evidence>
<keyword evidence="9" id="KW-0378">Hydrolase</keyword>
<dbReference type="InterPro" id="IPR022966">
    <property type="entry name" value="RNase_II/R_CS"/>
</dbReference>
<dbReference type="Pfam" id="PF17849">
    <property type="entry name" value="OB_Dis3"/>
    <property type="match status" value="1"/>
</dbReference>
<dbReference type="FunFam" id="3.40.50.1010:FF:000010">
    <property type="entry name" value="Exosome complex exonuclease DIS3"/>
    <property type="match status" value="1"/>
</dbReference>
<keyword evidence="7" id="KW-0540">Nuclease</keyword>
<proteinExistence type="inferred from homology"/>
<keyword evidence="8" id="KW-0255">Endonuclease</keyword>
<evidence type="ECO:0000256" key="3">
    <source>
        <dbReference type="ARBA" id="ARBA00004604"/>
    </source>
</evidence>
<reference evidence="19 20" key="1">
    <citation type="submission" date="2016-07" db="EMBL/GenBank/DDBJ databases">
        <title>Pervasive Adenine N6-methylation of Active Genes in Fungi.</title>
        <authorList>
            <consortium name="DOE Joint Genome Institute"/>
            <person name="Mondo S.J."/>
            <person name="Dannebaum R.O."/>
            <person name="Kuo R.C."/>
            <person name="Labutti K."/>
            <person name="Haridas S."/>
            <person name="Kuo A."/>
            <person name="Salamov A."/>
            <person name="Ahrendt S.R."/>
            <person name="Lipzen A."/>
            <person name="Sullivan W."/>
            <person name="Andreopoulos W.B."/>
            <person name="Clum A."/>
            <person name="Lindquist E."/>
            <person name="Daum C."/>
            <person name="Ramamoorthy G.K."/>
            <person name="Gryganskyi A."/>
            <person name="Culley D."/>
            <person name="Magnuson J.K."/>
            <person name="James T.Y."/>
            <person name="O'Malley M.A."/>
            <person name="Stajich J.E."/>
            <person name="Spatafora J.W."/>
            <person name="Visel A."/>
            <person name="Grigoriev I.V."/>
        </authorList>
    </citation>
    <scope>NUCLEOTIDE SEQUENCE [LARGE SCALE GENOMIC DNA]</scope>
    <source>
        <strain evidence="19 20">NRRL 2496</strain>
    </source>
</reference>
<dbReference type="PROSITE" id="PS01175">
    <property type="entry name" value="RIBONUCLEASE_II"/>
    <property type="match status" value="1"/>
</dbReference>
<feature type="domain" description="RNB" evidence="18">
    <location>
        <begin position="465"/>
        <end position="797"/>
    </location>
</feature>
<evidence type="ECO:0000256" key="5">
    <source>
        <dbReference type="ARBA" id="ARBA00022490"/>
    </source>
</evidence>
<keyword evidence="11" id="KW-0269">Exonuclease</keyword>
<evidence type="ECO:0000259" key="17">
    <source>
        <dbReference type="SMART" id="SM00670"/>
    </source>
</evidence>
<dbReference type="SMART" id="SM00670">
    <property type="entry name" value="PINc"/>
    <property type="match status" value="1"/>
</dbReference>
<dbReference type="GO" id="GO:0005730">
    <property type="term" value="C:nucleolus"/>
    <property type="evidence" value="ECO:0007669"/>
    <property type="project" value="UniProtKB-SubCell"/>
</dbReference>
<sequence>MLRSKSFVKRTRKGNVVKVVKEHYLRDDIVCSSQACKQCEHQAPPILSDQPRSTDLIKQPHYLIPDTNVFMNQLDIMEHSVIKDVIVLQTVREELRHLSLPIYNRVNAILADKNRRFYLFANEHHRDTFLDKMKDESPNDRNDRCIRIATKWYADHLKGTGIEVIMLSDDRANRDKAAAMQVRTHSVRNYVEGVKDTPELLDMLSASNKDDNKHEEVVYEEHLPATQIAHGVQKGSFIQGNIKVAQHNILEASIFGEVDGESRTIYIIGRKNMNRSIDGDTVAVQLLPRDQWKKSASVAVEEIDDEDEEKLYGEQEMGEATEPEGEGEPTAKVVGIIRKRWRPYCGMIVRKSVHSKPGSNAPENVFFRAVDRRIPAIKIKTSQAHSLLGKRIIVSIDSWPVNSRTPMGHFVKVLGSSGEKDTETEVLLLEHGVPYQEFSQRILQDLPEEGDQWVVTEKHVKHENRRDLRHLNVCSIDPPGCTDIDDALHVKFLDNGNFEIGVHIADVTYFVKPGMPMDDEAATRGTSVYLVDKRIDMLPSLLGTNLCSLRSNVDRLAFSCIWEINKDAEIVNTEFTKSIINSKHSFTYEEAQNRIDDERMQDDLTKGIRILNETAKKLRQRRIEQGSLTLSSPEVRFNLENDSQDPVDVEMKELKETNALVEEFMLLANISVAKKIYEKFPSSAMLRNHAAPPHSNFDALRKALAEVNVQLDVESSKALADSLDRAVLPNDPYFNKLVRIMTTRCMMQAQYISSGAVPEIEFRHYGLATPIYTHFTSPIRRYADVIVHRLLQASIEEDAVYGQELTNKDKMRELCDVLNLRHRMAQQAGRSSVELFTNMFFKNKVQIEEGRVIRILKNGFSTLVPKYGIETVVYTNGSFGGPEFEYDEEQNALVAEDGTTVKMFDRVKVEIYVQGDEEGMRQKMQMKLVEPLPKDSKRKQEIESSTTSKKPKLT</sequence>
<feature type="domain" description="PIN" evidence="17">
    <location>
        <begin position="61"/>
        <end position="175"/>
    </location>
</feature>
<dbReference type="GO" id="GO:0000177">
    <property type="term" value="C:cytoplasmic exosome (RNase complex)"/>
    <property type="evidence" value="ECO:0007669"/>
    <property type="project" value="EnsemblFungi"/>
</dbReference>
<evidence type="ECO:0000256" key="10">
    <source>
        <dbReference type="ARBA" id="ARBA00022835"/>
    </source>
</evidence>
<dbReference type="Proteomes" id="UP000242180">
    <property type="component" value="Unassembled WGS sequence"/>
</dbReference>
<dbReference type="SUPFAM" id="SSF50249">
    <property type="entry name" value="Nucleic acid-binding proteins"/>
    <property type="match status" value="3"/>
</dbReference>
<dbReference type="InterPro" id="IPR012340">
    <property type="entry name" value="NA-bd_OB-fold"/>
</dbReference>
<evidence type="ECO:0000256" key="14">
    <source>
        <dbReference type="ARBA" id="ARBA00077930"/>
    </source>
</evidence>
<dbReference type="PANTHER" id="PTHR23355:SF35">
    <property type="entry name" value="EXOSOME COMPLEX EXONUCLEASE RRP44"/>
    <property type="match status" value="1"/>
</dbReference>
<comment type="similarity">
    <text evidence="4 15">Belongs to the RNR ribonuclease family.</text>
</comment>
<dbReference type="Gene3D" id="2.40.50.700">
    <property type="match status" value="1"/>
</dbReference>